<feature type="DNA-binding region" description="H-T-H motif" evidence="4">
    <location>
        <begin position="44"/>
        <end position="63"/>
    </location>
</feature>
<dbReference type="PROSITE" id="PS50977">
    <property type="entry name" value="HTH_TETR_2"/>
    <property type="match status" value="1"/>
</dbReference>
<dbReference type="SUPFAM" id="SSF46689">
    <property type="entry name" value="Homeodomain-like"/>
    <property type="match status" value="1"/>
</dbReference>
<proteinExistence type="predicted"/>
<dbReference type="SUPFAM" id="SSF48498">
    <property type="entry name" value="Tetracyclin repressor-like, C-terminal domain"/>
    <property type="match status" value="1"/>
</dbReference>
<evidence type="ECO:0000256" key="5">
    <source>
        <dbReference type="SAM" id="MobiDB-lite"/>
    </source>
</evidence>
<dbReference type="PRINTS" id="PR00455">
    <property type="entry name" value="HTHTETR"/>
</dbReference>
<evidence type="ECO:0000313" key="7">
    <source>
        <dbReference type="EMBL" id="MER8933965.1"/>
    </source>
</evidence>
<evidence type="ECO:0000256" key="1">
    <source>
        <dbReference type="ARBA" id="ARBA00023015"/>
    </source>
</evidence>
<feature type="region of interest" description="Disordered" evidence="5">
    <location>
        <begin position="209"/>
        <end position="237"/>
    </location>
</feature>
<organism evidence="7 8">
    <name type="scientific">Mesorhizobium opportunistum</name>
    <dbReference type="NCBI Taxonomy" id="593909"/>
    <lineage>
        <taxon>Bacteria</taxon>
        <taxon>Pseudomonadati</taxon>
        <taxon>Pseudomonadota</taxon>
        <taxon>Alphaproteobacteria</taxon>
        <taxon>Hyphomicrobiales</taxon>
        <taxon>Phyllobacteriaceae</taxon>
        <taxon>Mesorhizobium</taxon>
    </lineage>
</organism>
<feature type="compositionally biased region" description="Low complexity" evidence="5">
    <location>
        <begin position="209"/>
        <end position="222"/>
    </location>
</feature>
<feature type="domain" description="HTH tetR-type" evidence="6">
    <location>
        <begin position="21"/>
        <end position="81"/>
    </location>
</feature>
<dbReference type="PANTHER" id="PTHR47506">
    <property type="entry name" value="TRANSCRIPTIONAL REGULATORY PROTEIN"/>
    <property type="match status" value="1"/>
</dbReference>
<protein>
    <submittedName>
        <fullName evidence="7">TetR/AcrR family transcriptional regulator</fullName>
    </submittedName>
</protein>
<dbReference type="InterPro" id="IPR001647">
    <property type="entry name" value="HTH_TetR"/>
</dbReference>
<dbReference type="InterPro" id="IPR023772">
    <property type="entry name" value="DNA-bd_HTH_TetR-type_CS"/>
</dbReference>
<dbReference type="Gene3D" id="1.10.357.10">
    <property type="entry name" value="Tetracycline Repressor, domain 2"/>
    <property type="match status" value="1"/>
</dbReference>
<name>A0ABV1YFQ1_9HYPH</name>
<dbReference type="Proteomes" id="UP001464387">
    <property type="component" value="Unassembled WGS sequence"/>
</dbReference>
<evidence type="ECO:0000256" key="2">
    <source>
        <dbReference type="ARBA" id="ARBA00023125"/>
    </source>
</evidence>
<dbReference type="InterPro" id="IPR054156">
    <property type="entry name" value="YxaF_TetR_C"/>
</dbReference>
<dbReference type="InterPro" id="IPR036271">
    <property type="entry name" value="Tet_transcr_reg_TetR-rel_C_sf"/>
</dbReference>
<keyword evidence="3" id="KW-0804">Transcription</keyword>
<dbReference type="Pfam" id="PF00440">
    <property type="entry name" value="TetR_N"/>
    <property type="match status" value="1"/>
</dbReference>
<keyword evidence="8" id="KW-1185">Reference proteome</keyword>
<feature type="region of interest" description="Disordered" evidence="5">
    <location>
        <begin position="1"/>
        <end position="22"/>
    </location>
</feature>
<dbReference type="PROSITE" id="PS01081">
    <property type="entry name" value="HTH_TETR_1"/>
    <property type="match status" value="1"/>
</dbReference>
<evidence type="ECO:0000313" key="8">
    <source>
        <dbReference type="Proteomes" id="UP001464387"/>
    </source>
</evidence>
<comment type="caution">
    <text evidence="7">The sequence shown here is derived from an EMBL/GenBank/DDBJ whole genome shotgun (WGS) entry which is preliminary data.</text>
</comment>
<dbReference type="Pfam" id="PF21993">
    <property type="entry name" value="TetR_C_13_2"/>
    <property type="match status" value="1"/>
</dbReference>
<keyword evidence="2 4" id="KW-0238">DNA-binding</keyword>
<evidence type="ECO:0000256" key="4">
    <source>
        <dbReference type="PROSITE-ProRule" id="PRU00335"/>
    </source>
</evidence>
<keyword evidence="1" id="KW-0805">Transcription regulation</keyword>
<gene>
    <name evidence="7" type="ORF">NKI33_13435</name>
</gene>
<dbReference type="InterPro" id="IPR009057">
    <property type="entry name" value="Homeodomain-like_sf"/>
</dbReference>
<dbReference type="RefSeq" id="WP_287272413.1">
    <property type="nucleotide sequence ID" value="NZ_JAMYMY010000019.1"/>
</dbReference>
<evidence type="ECO:0000259" key="6">
    <source>
        <dbReference type="PROSITE" id="PS50977"/>
    </source>
</evidence>
<sequence>MSAEIAGRLKGRPSKRTNDPEGLRNKVLDVAEASFQSRGYHASSLGDLMAAAGVSGGALHHHFPTKKALALTVIEERVAAAVEATWIAPVKAAASVREGVRAVFEAVAAELEQQGFVRGCPLNNLAHELSLADPEFRTALAGIFSEWRQAIADKIRADQQAGREQGTDAQRFAALVVATYSGAMSMAKTAQDAGPLRDCLAALEWDASQAESSQGESSQGETGARRRRRVLRRYGNS</sequence>
<accession>A0ABV1YFQ1</accession>
<evidence type="ECO:0000256" key="3">
    <source>
        <dbReference type="ARBA" id="ARBA00023163"/>
    </source>
</evidence>
<reference evidence="7 8" key="1">
    <citation type="journal article" date="2024" name="Proc. Natl. Acad. Sci. U.S.A.">
        <title>The evolutionary genomics of adaptation to stress in wild rhizobium bacteria.</title>
        <authorList>
            <person name="Kehlet-Delgado H."/>
            <person name="Montoya A.P."/>
            <person name="Jensen K.T."/>
            <person name="Wendlandt C.E."/>
            <person name="Dexheimer C."/>
            <person name="Roberts M."/>
            <person name="Torres Martinez L."/>
            <person name="Friesen M.L."/>
            <person name="Griffitts J.S."/>
            <person name="Porter S.S."/>
        </authorList>
    </citation>
    <scope>NUCLEOTIDE SEQUENCE [LARGE SCALE GENOMIC DNA]</scope>
    <source>
        <strain evidence="7 8">M0729</strain>
    </source>
</reference>
<feature type="compositionally biased region" description="Basic residues" evidence="5">
    <location>
        <begin position="225"/>
        <end position="237"/>
    </location>
</feature>
<dbReference type="EMBL" id="JAMYPJ010000016">
    <property type="protein sequence ID" value="MER8933965.1"/>
    <property type="molecule type" value="Genomic_DNA"/>
</dbReference>
<dbReference type="PANTHER" id="PTHR47506:SF3">
    <property type="entry name" value="HTH-TYPE TRANSCRIPTIONAL REGULATOR LMRA"/>
    <property type="match status" value="1"/>
</dbReference>